<dbReference type="AlphaFoldDB" id="A0A4V1BE35"/>
<name>A0A4V1BE35_9ACTN</name>
<dbReference type="EMBL" id="CP038267">
    <property type="protein sequence ID" value="QBR93242.1"/>
    <property type="molecule type" value="Genomic_DNA"/>
</dbReference>
<dbReference type="Proteomes" id="UP000294894">
    <property type="component" value="Chromosome"/>
</dbReference>
<dbReference type="RefSeq" id="WP_135078470.1">
    <property type="nucleotide sequence ID" value="NZ_CP038267.1"/>
</dbReference>
<accession>A0A4V1BE35</accession>
<dbReference type="KEGG" id="noy:EXE57_13955"/>
<evidence type="ECO:0000313" key="1">
    <source>
        <dbReference type="EMBL" id="QBR93242.1"/>
    </source>
</evidence>
<evidence type="ECO:0000313" key="2">
    <source>
        <dbReference type="Proteomes" id="UP000294894"/>
    </source>
</evidence>
<protein>
    <submittedName>
        <fullName evidence="1">Uncharacterized protein</fullName>
    </submittedName>
</protein>
<gene>
    <name evidence="1" type="ORF">EXE57_13955</name>
</gene>
<keyword evidence="2" id="KW-1185">Reference proteome</keyword>
<proteinExistence type="predicted"/>
<reference evidence="1 2" key="1">
    <citation type="submission" date="2019-03" db="EMBL/GenBank/DDBJ databases">
        <title>Three New Species of Nocardioides, Nocardioides euryhalodurans sp. nov., Nocardioides seonyuensis sp. nov. and Nocardioides eburneoflavus sp. nov., Iolated from Soil.</title>
        <authorList>
            <person name="Roh S.G."/>
            <person name="Lee C."/>
            <person name="Kim M.-K."/>
            <person name="Kim S.B."/>
        </authorList>
    </citation>
    <scope>NUCLEOTIDE SEQUENCE [LARGE SCALE GENOMIC DNA]</scope>
    <source>
        <strain evidence="1 2">MMS17-SY117</strain>
    </source>
</reference>
<organism evidence="1 2">
    <name type="scientific">Nocardioides euryhalodurans</name>
    <dbReference type="NCBI Taxonomy" id="2518370"/>
    <lineage>
        <taxon>Bacteria</taxon>
        <taxon>Bacillati</taxon>
        <taxon>Actinomycetota</taxon>
        <taxon>Actinomycetes</taxon>
        <taxon>Propionibacteriales</taxon>
        <taxon>Nocardioidaceae</taxon>
        <taxon>Nocardioides</taxon>
    </lineage>
</organism>
<sequence>MARGDRFRTAGLESFTVVAGDLADEELVVNRMRTARHRALFLPASERRWMLTPPPWWRPPVWLPERYSANGAA</sequence>